<feature type="binding site" evidence="5">
    <location>
        <position position="142"/>
    </location>
    <ligand>
        <name>Fe cation</name>
        <dbReference type="ChEBI" id="CHEBI:24875"/>
        <label>2</label>
    </ligand>
</feature>
<dbReference type="GO" id="GO:0006826">
    <property type="term" value="P:iron ion transport"/>
    <property type="evidence" value="ECO:0007669"/>
    <property type="project" value="InterPro"/>
</dbReference>
<gene>
    <name evidence="8" type="ORF">A6R68_01624</name>
</gene>
<dbReference type="FunFam" id="1.20.1260.10:FF:000002">
    <property type="entry name" value="Ferritin, mitochondrial"/>
    <property type="match status" value="1"/>
</dbReference>
<dbReference type="GO" id="GO:0005737">
    <property type="term" value="C:cytoplasm"/>
    <property type="evidence" value="ECO:0007669"/>
    <property type="project" value="TreeGrafter"/>
</dbReference>
<dbReference type="InterPro" id="IPR009078">
    <property type="entry name" value="Ferritin-like_SF"/>
</dbReference>
<dbReference type="EMBL" id="LZPO01066790">
    <property type="protein sequence ID" value="OBS69836.1"/>
    <property type="molecule type" value="Genomic_DNA"/>
</dbReference>
<dbReference type="GO" id="GO:0008198">
    <property type="term" value="F:ferrous iron binding"/>
    <property type="evidence" value="ECO:0007669"/>
    <property type="project" value="TreeGrafter"/>
</dbReference>
<evidence type="ECO:0000259" key="7">
    <source>
        <dbReference type="PROSITE" id="PS50905"/>
    </source>
</evidence>
<dbReference type="InterPro" id="IPR001519">
    <property type="entry name" value="Ferritin"/>
</dbReference>
<feature type="domain" description="Ferritin-like diiron" evidence="7">
    <location>
        <begin position="45"/>
        <end position="194"/>
    </location>
</feature>
<dbReference type="PANTHER" id="PTHR11431:SF97">
    <property type="entry name" value="FERRITIN HEAVY POLYPEPTIDE-LIKE 17-RELATED"/>
    <property type="match status" value="1"/>
</dbReference>
<dbReference type="Proteomes" id="UP000092124">
    <property type="component" value="Unassembled WGS sequence"/>
</dbReference>
<dbReference type="InterPro" id="IPR008331">
    <property type="entry name" value="Ferritin_DPS_dom"/>
</dbReference>
<name>A0A1A6GUJ1_NEOLE</name>
<dbReference type="AlphaFoldDB" id="A0A1A6GUJ1"/>
<evidence type="ECO:0000256" key="3">
    <source>
        <dbReference type="ARBA" id="ARBA00022723"/>
    </source>
</evidence>
<dbReference type="Pfam" id="PF00210">
    <property type="entry name" value="Ferritin"/>
    <property type="match status" value="1"/>
</dbReference>
<dbReference type="InterPro" id="IPR009040">
    <property type="entry name" value="Ferritin-like_diiron"/>
</dbReference>
<dbReference type="InterPro" id="IPR012347">
    <property type="entry name" value="Ferritin-like"/>
</dbReference>
<organism evidence="8 9">
    <name type="scientific">Neotoma lepida</name>
    <name type="common">Desert woodrat</name>
    <dbReference type="NCBI Taxonomy" id="56216"/>
    <lineage>
        <taxon>Eukaryota</taxon>
        <taxon>Metazoa</taxon>
        <taxon>Chordata</taxon>
        <taxon>Craniata</taxon>
        <taxon>Vertebrata</taxon>
        <taxon>Euteleostomi</taxon>
        <taxon>Mammalia</taxon>
        <taxon>Eutheria</taxon>
        <taxon>Euarchontoglires</taxon>
        <taxon>Glires</taxon>
        <taxon>Rodentia</taxon>
        <taxon>Myomorpha</taxon>
        <taxon>Muroidea</taxon>
        <taxon>Cricetidae</taxon>
        <taxon>Neotominae</taxon>
        <taxon>Neotoma</taxon>
    </lineage>
</organism>
<comment type="function">
    <text evidence="6">Stores iron in a soluble, non-toxic, readily available form. Important for iron homeostasis. Iron is taken up in the ferrous form and deposited as ferric hydroxides after oxidation.</text>
</comment>
<dbReference type="GO" id="GO:0006879">
    <property type="term" value="P:intracellular iron ion homeostasis"/>
    <property type="evidence" value="ECO:0007669"/>
    <property type="project" value="UniProtKB-KW"/>
</dbReference>
<keyword evidence="3 5" id="KW-0479">Metal-binding</keyword>
<dbReference type="STRING" id="56216.A0A1A6GUJ1"/>
<dbReference type="SUPFAM" id="SSF47240">
    <property type="entry name" value="Ferritin-like"/>
    <property type="match status" value="1"/>
</dbReference>
<dbReference type="PANTHER" id="PTHR11431">
    <property type="entry name" value="FERRITIN"/>
    <property type="match status" value="1"/>
</dbReference>
<evidence type="ECO:0000256" key="5">
    <source>
        <dbReference type="PIRSR" id="PIRSR601519-1"/>
    </source>
</evidence>
<proteinExistence type="inferred from homology"/>
<evidence type="ECO:0000256" key="6">
    <source>
        <dbReference type="RuleBase" id="RU361145"/>
    </source>
</evidence>
<dbReference type="OrthoDB" id="186462at2759"/>
<evidence type="ECO:0000313" key="8">
    <source>
        <dbReference type="EMBL" id="OBS69836.1"/>
    </source>
</evidence>
<dbReference type="Gene3D" id="1.20.1260.10">
    <property type="match status" value="1"/>
</dbReference>
<dbReference type="CDD" id="cd01056">
    <property type="entry name" value="Euk_Ferritin"/>
    <property type="match status" value="1"/>
</dbReference>
<evidence type="ECO:0000256" key="4">
    <source>
        <dbReference type="ARBA" id="ARBA00023004"/>
    </source>
</evidence>
<dbReference type="PROSITE" id="PS50905">
    <property type="entry name" value="FERRITIN_LIKE"/>
    <property type="match status" value="1"/>
</dbReference>
<protein>
    <recommendedName>
        <fullName evidence="6">Ferritin</fullName>
    </recommendedName>
</protein>
<evidence type="ECO:0000313" key="9">
    <source>
        <dbReference type="Proteomes" id="UP000092124"/>
    </source>
</evidence>
<keyword evidence="4 5" id="KW-0408">Iron</keyword>
<reference evidence="8 9" key="1">
    <citation type="submission" date="2016-06" db="EMBL/GenBank/DDBJ databases">
        <title>The Draft Genome Sequence and Annotation of the Desert Woodrat Neotoma lepida.</title>
        <authorList>
            <person name="Campbell M."/>
            <person name="Oakeson K.F."/>
            <person name="Yandell M."/>
            <person name="Halpert J.R."/>
            <person name="Dearing D."/>
        </authorList>
    </citation>
    <scope>NUCLEOTIDE SEQUENCE [LARGE SCALE GENOMIC DNA]</scope>
    <source>
        <strain evidence="8">417</strain>
        <tissue evidence="8">Liver</tissue>
    </source>
</reference>
<keyword evidence="9" id="KW-1185">Reference proteome</keyword>
<dbReference type="GO" id="GO:0008199">
    <property type="term" value="F:ferric iron binding"/>
    <property type="evidence" value="ECO:0007669"/>
    <property type="project" value="InterPro"/>
</dbReference>
<accession>A0A1A6GUJ1</accession>
<comment type="similarity">
    <text evidence="1 6">Belongs to the ferritin family.</text>
</comment>
<keyword evidence="2 6" id="KW-0409">Iron storage</keyword>
<evidence type="ECO:0000256" key="2">
    <source>
        <dbReference type="ARBA" id="ARBA00022434"/>
    </source>
</evidence>
<sequence>MGLPRRSRQRQRRRCPLRTSGVSITYPLLFLPAALTAAASSQVRQNYHPDCEAAINRHIQFQLYVSYVYLSMAAFCDHRGLNEKPFTRFFLSKSHEWSAFTEMFLTLQNERGGRIVFRNIEKPNHKYWINGLASMECAFHLEMTVNESFLDLYRLASSKNDAHLCSFLKHRCLQPHFQVIREMFALLSNLRQVEAKKDDIIEYLFTKLYLDDRSSKN</sequence>
<evidence type="ECO:0000256" key="1">
    <source>
        <dbReference type="ARBA" id="ARBA00007513"/>
    </source>
</evidence>
<comment type="caution">
    <text evidence="8">The sequence shown here is derived from an EMBL/GenBank/DDBJ whole genome shotgun (WGS) entry which is preliminary data.</text>
</comment>